<dbReference type="AlphaFoldDB" id="A0A815RRF3"/>
<dbReference type="EMBL" id="CAJNOL010010185">
    <property type="protein sequence ID" value="CAF1648101.1"/>
    <property type="molecule type" value="Genomic_DNA"/>
</dbReference>
<dbReference type="EMBL" id="CAJNOH010008494">
    <property type="protein sequence ID" value="CAF1480806.1"/>
    <property type="molecule type" value="Genomic_DNA"/>
</dbReference>
<evidence type="ECO:0000313" key="1">
    <source>
        <dbReference type="EMBL" id="CAF1480806.1"/>
    </source>
</evidence>
<name>A0A815RRF3_9BILA</name>
<evidence type="ECO:0000313" key="2">
    <source>
        <dbReference type="EMBL" id="CAF1648101.1"/>
    </source>
</evidence>
<dbReference type="Proteomes" id="UP000663870">
    <property type="component" value="Unassembled WGS sequence"/>
</dbReference>
<keyword evidence="4" id="KW-1185">Reference proteome</keyword>
<sequence length="135" mass="15662">MNHPLSDINEINSLENFIDTKFIKYSGIGNANTRLLQTTNQFKHYRLRRLEQVQAKPFLLIDEAYLWYVEHIDLIISFELFSKLFLQQYSSTSSTKQNNTSVEMVTPSITAPSFLSISHLQQTIADEIIKKPTYS</sequence>
<accession>A0A815RRF3</accession>
<comment type="caution">
    <text evidence="1">The sequence shown here is derived from an EMBL/GenBank/DDBJ whole genome shotgun (WGS) entry which is preliminary data.</text>
</comment>
<evidence type="ECO:0000313" key="4">
    <source>
        <dbReference type="Proteomes" id="UP000663870"/>
    </source>
</evidence>
<gene>
    <name evidence="2" type="ORF">JXQ802_LOCUS54179</name>
    <name evidence="1" type="ORF">PYM288_LOCUS37750</name>
</gene>
<evidence type="ECO:0000313" key="3">
    <source>
        <dbReference type="Proteomes" id="UP000663854"/>
    </source>
</evidence>
<protein>
    <submittedName>
        <fullName evidence="1">Uncharacterized protein</fullName>
    </submittedName>
</protein>
<reference evidence="1" key="1">
    <citation type="submission" date="2021-02" db="EMBL/GenBank/DDBJ databases">
        <authorList>
            <person name="Nowell W R."/>
        </authorList>
    </citation>
    <scope>NUCLEOTIDE SEQUENCE</scope>
</reference>
<proteinExistence type="predicted"/>
<dbReference type="Proteomes" id="UP000663854">
    <property type="component" value="Unassembled WGS sequence"/>
</dbReference>
<organism evidence="1 3">
    <name type="scientific">Rotaria sordida</name>
    <dbReference type="NCBI Taxonomy" id="392033"/>
    <lineage>
        <taxon>Eukaryota</taxon>
        <taxon>Metazoa</taxon>
        <taxon>Spiralia</taxon>
        <taxon>Gnathifera</taxon>
        <taxon>Rotifera</taxon>
        <taxon>Eurotatoria</taxon>
        <taxon>Bdelloidea</taxon>
        <taxon>Philodinida</taxon>
        <taxon>Philodinidae</taxon>
        <taxon>Rotaria</taxon>
    </lineage>
</organism>